<proteinExistence type="predicted"/>
<evidence type="ECO:0000313" key="2">
    <source>
        <dbReference type="Proteomes" id="UP000679725"/>
    </source>
</evidence>
<keyword evidence="2" id="KW-1185">Reference proteome</keyword>
<sequence>MKNEEESFQKLSERIVAGVKKAVDKMLVESAARNETVVIEDQEGKIRHVPAKDLLKHA</sequence>
<evidence type="ECO:0000313" key="1">
    <source>
        <dbReference type="EMBL" id="CAG5068630.1"/>
    </source>
</evidence>
<gene>
    <name evidence="1" type="ORF">DYBT9623_01362</name>
</gene>
<reference evidence="1 2" key="1">
    <citation type="submission" date="2021-04" db="EMBL/GenBank/DDBJ databases">
        <authorList>
            <person name="Rodrigo-Torres L."/>
            <person name="Arahal R. D."/>
            <person name="Lucena T."/>
        </authorList>
    </citation>
    <scope>NUCLEOTIDE SEQUENCE [LARGE SCALE GENOMIC DNA]</scope>
    <source>
        <strain evidence="1 2">CECT 9623</strain>
    </source>
</reference>
<organism evidence="1 2">
    <name type="scientific">Dyadobacter linearis</name>
    <dbReference type="NCBI Taxonomy" id="2823330"/>
    <lineage>
        <taxon>Bacteria</taxon>
        <taxon>Pseudomonadati</taxon>
        <taxon>Bacteroidota</taxon>
        <taxon>Cytophagia</taxon>
        <taxon>Cytophagales</taxon>
        <taxon>Spirosomataceae</taxon>
        <taxon>Dyadobacter</taxon>
    </lineage>
</organism>
<dbReference type="Proteomes" id="UP000679725">
    <property type="component" value="Unassembled WGS sequence"/>
</dbReference>
<dbReference type="RefSeq" id="WP_215232766.1">
    <property type="nucleotide sequence ID" value="NZ_CAJRAU010000002.1"/>
</dbReference>
<accession>A0ABN7R8B7</accession>
<dbReference type="EMBL" id="CAJRAU010000002">
    <property type="protein sequence ID" value="CAG5068630.1"/>
    <property type="molecule type" value="Genomic_DNA"/>
</dbReference>
<protein>
    <submittedName>
        <fullName evidence="1">Uncharacterized protein</fullName>
    </submittedName>
</protein>
<name>A0ABN7R8B7_9BACT</name>
<comment type="caution">
    <text evidence="1">The sequence shown here is derived from an EMBL/GenBank/DDBJ whole genome shotgun (WGS) entry which is preliminary data.</text>
</comment>